<dbReference type="Proteomes" id="UP001152797">
    <property type="component" value="Unassembled WGS sequence"/>
</dbReference>
<dbReference type="AlphaFoldDB" id="A0A9P1DJE5"/>
<reference evidence="2" key="1">
    <citation type="submission" date="2022-10" db="EMBL/GenBank/DDBJ databases">
        <authorList>
            <person name="Chen Y."/>
            <person name="Dougan E. K."/>
            <person name="Chan C."/>
            <person name="Rhodes N."/>
            <person name="Thang M."/>
        </authorList>
    </citation>
    <scope>NUCLEOTIDE SEQUENCE</scope>
</reference>
<comment type="caution">
    <text evidence="2">The sequence shown here is derived from an EMBL/GenBank/DDBJ whole genome shotgun (WGS) entry which is preliminary data.</text>
</comment>
<evidence type="ECO:0000256" key="1">
    <source>
        <dbReference type="SAM" id="MobiDB-lite"/>
    </source>
</evidence>
<feature type="non-terminal residue" evidence="2">
    <location>
        <position position="118"/>
    </location>
</feature>
<dbReference type="EMBL" id="CAMXCT030004906">
    <property type="protein sequence ID" value="CAL4798067.1"/>
    <property type="molecule type" value="Genomic_DNA"/>
</dbReference>
<dbReference type="EMBL" id="CAMXCT020004906">
    <property type="protein sequence ID" value="CAL1164130.1"/>
    <property type="molecule type" value="Genomic_DNA"/>
</dbReference>
<gene>
    <name evidence="2" type="ORF">C1SCF055_LOCUS35991</name>
</gene>
<feature type="non-terminal residue" evidence="2">
    <location>
        <position position="1"/>
    </location>
</feature>
<feature type="region of interest" description="Disordered" evidence="1">
    <location>
        <begin position="42"/>
        <end position="118"/>
    </location>
</feature>
<organism evidence="2">
    <name type="scientific">Cladocopium goreaui</name>
    <dbReference type="NCBI Taxonomy" id="2562237"/>
    <lineage>
        <taxon>Eukaryota</taxon>
        <taxon>Sar</taxon>
        <taxon>Alveolata</taxon>
        <taxon>Dinophyceae</taxon>
        <taxon>Suessiales</taxon>
        <taxon>Symbiodiniaceae</taxon>
        <taxon>Cladocopium</taxon>
    </lineage>
</organism>
<proteinExistence type="predicted"/>
<sequence>VATVDALTLCSAGDALAQLFLQEKDSKSAQSELGHAIQRLERELQSSSGPQARLDPQIAGALSFDPPSLRPPGFALFAAEGVQVEDEPGSPPASPVASPPGSPNSRASKAESEKPPAE</sequence>
<feature type="compositionally biased region" description="Basic and acidic residues" evidence="1">
    <location>
        <begin position="108"/>
        <end position="118"/>
    </location>
</feature>
<evidence type="ECO:0000313" key="2">
    <source>
        <dbReference type="EMBL" id="CAI4010755.1"/>
    </source>
</evidence>
<reference evidence="3 4" key="2">
    <citation type="submission" date="2024-05" db="EMBL/GenBank/DDBJ databases">
        <authorList>
            <person name="Chen Y."/>
            <person name="Shah S."/>
            <person name="Dougan E. K."/>
            <person name="Thang M."/>
            <person name="Chan C."/>
        </authorList>
    </citation>
    <scope>NUCLEOTIDE SEQUENCE [LARGE SCALE GENOMIC DNA]</scope>
</reference>
<keyword evidence="4" id="KW-1185">Reference proteome</keyword>
<feature type="compositionally biased region" description="Pro residues" evidence="1">
    <location>
        <begin position="89"/>
        <end position="102"/>
    </location>
</feature>
<name>A0A9P1DJE5_9DINO</name>
<evidence type="ECO:0000313" key="3">
    <source>
        <dbReference type="EMBL" id="CAL4798067.1"/>
    </source>
</evidence>
<accession>A0A9P1DJE5</accession>
<protein>
    <submittedName>
        <fullName evidence="2">Uncharacterized protein</fullName>
    </submittedName>
</protein>
<evidence type="ECO:0000313" key="4">
    <source>
        <dbReference type="Proteomes" id="UP001152797"/>
    </source>
</evidence>
<dbReference type="EMBL" id="CAMXCT010004906">
    <property type="protein sequence ID" value="CAI4010755.1"/>
    <property type="molecule type" value="Genomic_DNA"/>
</dbReference>